<dbReference type="Proteomes" id="UP000499080">
    <property type="component" value="Unassembled WGS sequence"/>
</dbReference>
<reference evidence="2 3" key="1">
    <citation type="journal article" date="2019" name="Sci. Rep.">
        <title>Orb-weaving spider Araneus ventricosus genome elucidates the spidroin gene catalogue.</title>
        <authorList>
            <person name="Kono N."/>
            <person name="Nakamura H."/>
            <person name="Ohtoshi R."/>
            <person name="Moran D.A.P."/>
            <person name="Shinohara A."/>
            <person name="Yoshida Y."/>
            <person name="Fujiwara M."/>
            <person name="Mori M."/>
            <person name="Tomita M."/>
            <person name="Arakawa K."/>
        </authorList>
    </citation>
    <scope>NUCLEOTIDE SEQUENCE [LARGE SCALE GENOMIC DNA]</scope>
</reference>
<sequence>MCPACRLRTLTVPHILPVRVRSPRRPVSDPSNGYYLRQDQSKPRSHPSFDPQGHILPRRLLRIIFRSRLPLDPPRYEIRITLGGEKVEGKNKKKKI</sequence>
<dbReference type="EMBL" id="BGPR01003599">
    <property type="protein sequence ID" value="GBM90175.1"/>
    <property type="molecule type" value="Genomic_DNA"/>
</dbReference>
<gene>
    <name evidence="2" type="ORF">AVEN_120720_1</name>
</gene>
<dbReference type="AlphaFoldDB" id="A0A4Y2JJZ2"/>
<evidence type="ECO:0000256" key="1">
    <source>
        <dbReference type="SAM" id="MobiDB-lite"/>
    </source>
</evidence>
<protein>
    <submittedName>
        <fullName evidence="2">Uncharacterized protein</fullName>
    </submittedName>
</protein>
<proteinExistence type="predicted"/>
<accession>A0A4Y2JJZ2</accession>
<feature type="region of interest" description="Disordered" evidence="1">
    <location>
        <begin position="20"/>
        <end position="53"/>
    </location>
</feature>
<name>A0A4Y2JJZ2_ARAVE</name>
<keyword evidence="3" id="KW-1185">Reference proteome</keyword>
<organism evidence="2 3">
    <name type="scientific">Araneus ventricosus</name>
    <name type="common">Orbweaver spider</name>
    <name type="synonym">Epeira ventricosa</name>
    <dbReference type="NCBI Taxonomy" id="182803"/>
    <lineage>
        <taxon>Eukaryota</taxon>
        <taxon>Metazoa</taxon>
        <taxon>Ecdysozoa</taxon>
        <taxon>Arthropoda</taxon>
        <taxon>Chelicerata</taxon>
        <taxon>Arachnida</taxon>
        <taxon>Araneae</taxon>
        <taxon>Araneomorphae</taxon>
        <taxon>Entelegynae</taxon>
        <taxon>Araneoidea</taxon>
        <taxon>Araneidae</taxon>
        <taxon>Araneus</taxon>
    </lineage>
</organism>
<comment type="caution">
    <text evidence="2">The sequence shown here is derived from an EMBL/GenBank/DDBJ whole genome shotgun (WGS) entry which is preliminary data.</text>
</comment>
<evidence type="ECO:0000313" key="2">
    <source>
        <dbReference type="EMBL" id="GBM90175.1"/>
    </source>
</evidence>
<evidence type="ECO:0000313" key="3">
    <source>
        <dbReference type="Proteomes" id="UP000499080"/>
    </source>
</evidence>